<dbReference type="RefSeq" id="WP_006682202.1">
    <property type="nucleotide sequence ID" value="NZ_CAFB01000035.1"/>
</dbReference>
<dbReference type="PANTHER" id="PTHR37419">
    <property type="entry name" value="SERINE/THREONINE-PROTEIN KINASE TOXIN HIPA"/>
    <property type="match status" value="1"/>
</dbReference>
<evidence type="ECO:0000259" key="5">
    <source>
        <dbReference type="Pfam" id="PF13657"/>
    </source>
</evidence>
<dbReference type="Proteomes" id="UP000054051">
    <property type="component" value="Unassembled WGS sequence"/>
</dbReference>
<evidence type="ECO:0000256" key="2">
    <source>
        <dbReference type="ARBA" id="ARBA00022679"/>
    </source>
</evidence>
<reference evidence="6 7" key="1">
    <citation type="submission" date="2011-08" db="EMBL/GenBank/DDBJ databases">
        <title>The genome of the obligate endobacterium of an arbuscular mycorrhizal fungus reveals an interphylum network of nutritional interactions.</title>
        <authorList>
            <person name="Ghignone S."/>
            <person name="Salvioli A."/>
            <person name="Anca I."/>
            <person name="Lumini E."/>
            <person name="Ortu G."/>
            <person name="Petiti L."/>
            <person name="Cruveiller S."/>
            <person name="Bianciotto V."/>
            <person name="Piffanelli P."/>
            <person name="Lanfranco L."/>
            <person name="Bonfante P."/>
        </authorList>
    </citation>
    <scope>NUCLEOTIDE SEQUENCE [LARGE SCALE GENOMIC DNA]</scope>
    <source>
        <strain evidence="6 7">BEG34</strain>
    </source>
</reference>
<dbReference type="OrthoDB" id="9805913at2"/>
<evidence type="ECO:0000259" key="4">
    <source>
        <dbReference type="Pfam" id="PF07804"/>
    </source>
</evidence>
<dbReference type="eggNOG" id="COG3550">
    <property type="taxonomic scope" value="Bacteria"/>
</dbReference>
<comment type="caution">
    <text evidence="6">The sequence shown here is derived from an EMBL/GenBank/DDBJ whole genome shotgun (WGS) entry which is preliminary data.</text>
</comment>
<dbReference type="STRING" id="1070319.CAGGBEG34_190118"/>
<keyword evidence="3" id="KW-0418">Kinase</keyword>
<dbReference type="InterPro" id="IPR052028">
    <property type="entry name" value="HipA_Ser/Thr_kinase"/>
</dbReference>
<dbReference type="Gene3D" id="1.10.1070.20">
    <property type="match status" value="1"/>
</dbReference>
<comment type="similarity">
    <text evidence="1">Belongs to the HipA Ser/Thr kinase family.</text>
</comment>
<dbReference type="EMBL" id="CAFB01000035">
    <property type="protein sequence ID" value="CCD28946.1"/>
    <property type="molecule type" value="Genomic_DNA"/>
</dbReference>
<evidence type="ECO:0000313" key="6">
    <source>
        <dbReference type="EMBL" id="CCD28946.1"/>
    </source>
</evidence>
<dbReference type="InterPro" id="IPR017508">
    <property type="entry name" value="HipA_N1"/>
</dbReference>
<feature type="domain" description="HipA N-terminal subdomain 1" evidence="5">
    <location>
        <begin position="19"/>
        <end position="112"/>
    </location>
</feature>
<dbReference type="GO" id="GO:0004674">
    <property type="term" value="F:protein serine/threonine kinase activity"/>
    <property type="evidence" value="ECO:0007669"/>
    <property type="project" value="TreeGrafter"/>
</dbReference>
<dbReference type="PANTHER" id="PTHR37419:SF1">
    <property type="entry name" value="SERINE_THREONINE-PROTEIN KINASE TOXIN HIPA"/>
    <property type="match status" value="1"/>
</dbReference>
<accession>G2J849</accession>
<dbReference type="Pfam" id="PF07804">
    <property type="entry name" value="HipA_C"/>
    <property type="match status" value="1"/>
</dbReference>
<feature type="domain" description="HipA-like C-terminal" evidence="4">
    <location>
        <begin position="151"/>
        <end position="374"/>
    </location>
</feature>
<dbReference type="InterPro" id="IPR012893">
    <property type="entry name" value="HipA-like_C"/>
</dbReference>
<keyword evidence="7" id="KW-1185">Reference proteome</keyword>
<evidence type="ECO:0000256" key="3">
    <source>
        <dbReference type="ARBA" id="ARBA00022777"/>
    </source>
</evidence>
<evidence type="ECO:0000256" key="1">
    <source>
        <dbReference type="ARBA" id="ARBA00010164"/>
    </source>
</evidence>
<name>G2J849_9BURK</name>
<proteinExistence type="inferred from homology"/>
<gene>
    <name evidence="6" type="ORF">CAGGBEG34_190118</name>
</gene>
<dbReference type="AlphaFoldDB" id="G2J849"/>
<dbReference type="GO" id="GO:0005829">
    <property type="term" value="C:cytosol"/>
    <property type="evidence" value="ECO:0007669"/>
    <property type="project" value="TreeGrafter"/>
</dbReference>
<sequence length="415" mass="46570">MNTSPSFDIAQFFNQIRQLEIHTPQGLSGLLTKESRYVFNYGRIRDNAAVSLVMPVREESYASGDLMGVFAMNRPEGYLRYILEERLKRLGAPSDMFLLFLAGSHQIGRLTYTLPGEALPQSTGERLEELLSSPSGPLFERLVDQYALGSGISGVQPKTLVPLALSDANCEPAEHTAMPLKTVIVKAEGLDYPGLARNEFFCLSVAKEAGFDVPDFWLSDDGRLLIMARFDRTPEGAVLGFEDMAVLTGRTTRQKYEGSYEMIARAVDLFSGEARTVQLRKLFERVALSCWMRDGDAHLKNFGMLYEHPMAPRRLAPVYDVVCTDVYPDLDREMALKLNKRKTYPTRAELVQYGQRSGYTEDEASAVLNRIENAYATVMVRCEKDARYQNDPLLSGIRQAVERPALKAHQALRLG</sequence>
<evidence type="ECO:0000313" key="7">
    <source>
        <dbReference type="Proteomes" id="UP000054051"/>
    </source>
</evidence>
<protein>
    <submittedName>
        <fullName evidence="6">Uncharacterized protein</fullName>
    </submittedName>
</protein>
<dbReference type="Pfam" id="PF13657">
    <property type="entry name" value="Couple_hipA"/>
    <property type="match status" value="1"/>
</dbReference>
<organism evidence="6 7">
    <name type="scientific">Candidatus Glomeribacter gigasporarum BEG34</name>
    <dbReference type="NCBI Taxonomy" id="1070319"/>
    <lineage>
        <taxon>Bacteria</taxon>
        <taxon>Pseudomonadati</taxon>
        <taxon>Pseudomonadota</taxon>
        <taxon>Betaproteobacteria</taxon>
        <taxon>Burkholderiales</taxon>
        <taxon>Burkholderiaceae</taxon>
        <taxon>Candidatus Glomeribacter</taxon>
    </lineage>
</organism>
<keyword evidence="2" id="KW-0808">Transferase</keyword>